<feature type="compositionally biased region" description="Basic and acidic residues" evidence="1">
    <location>
        <begin position="340"/>
        <end position="384"/>
    </location>
</feature>
<dbReference type="EMBL" id="BRYA01000632">
    <property type="protein sequence ID" value="GMI26583.1"/>
    <property type="molecule type" value="Genomic_DNA"/>
</dbReference>
<evidence type="ECO:0000313" key="3">
    <source>
        <dbReference type="EMBL" id="GMI26583.1"/>
    </source>
</evidence>
<keyword evidence="4" id="KW-1185">Reference proteome</keyword>
<dbReference type="AlphaFoldDB" id="A0A9W7FXY6"/>
<dbReference type="SUPFAM" id="SSF47473">
    <property type="entry name" value="EF-hand"/>
    <property type="match status" value="1"/>
</dbReference>
<organism evidence="3 4">
    <name type="scientific">Triparma columacea</name>
    <dbReference type="NCBI Taxonomy" id="722753"/>
    <lineage>
        <taxon>Eukaryota</taxon>
        <taxon>Sar</taxon>
        <taxon>Stramenopiles</taxon>
        <taxon>Ochrophyta</taxon>
        <taxon>Bolidophyceae</taxon>
        <taxon>Parmales</taxon>
        <taxon>Triparmaceae</taxon>
        <taxon>Triparma</taxon>
    </lineage>
</organism>
<feature type="region of interest" description="Disordered" evidence="1">
    <location>
        <begin position="290"/>
        <end position="311"/>
    </location>
</feature>
<gene>
    <name evidence="3" type="ORF">TrCOL_g2902</name>
</gene>
<name>A0A9W7FXY6_9STRA</name>
<dbReference type="PROSITE" id="PS50222">
    <property type="entry name" value="EF_HAND_2"/>
    <property type="match status" value="1"/>
</dbReference>
<feature type="region of interest" description="Disordered" evidence="1">
    <location>
        <begin position="125"/>
        <end position="155"/>
    </location>
</feature>
<evidence type="ECO:0000256" key="1">
    <source>
        <dbReference type="SAM" id="MobiDB-lite"/>
    </source>
</evidence>
<dbReference type="GO" id="GO:0005509">
    <property type="term" value="F:calcium ion binding"/>
    <property type="evidence" value="ECO:0007669"/>
    <property type="project" value="InterPro"/>
</dbReference>
<accession>A0A9W7FXY6</accession>
<evidence type="ECO:0000259" key="2">
    <source>
        <dbReference type="PROSITE" id="PS50222"/>
    </source>
</evidence>
<feature type="compositionally biased region" description="Basic and acidic residues" evidence="1">
    <location>
        <begin position="125"/>
        <end position="135"/>
    </location>
</feature>
<comment type="caution">
    <text evidence="3">The sequence shown here is derived from an EMBL/GenBank/DDBJ whole genome shotgun (WGS) entry which is preliminary data.</text>
</comment>
<sequence>MYDLLKYKTSLQEKAKDMLEKSHSAHLNFTITTTSRVKFRRSETRKDRSKKRLRYLRKKRAALRAAFKEVDEDNTGSIGNRGLKRLLESLGDGDKLTDDGNIAVLGEAPDQITFNKFKALYEQRKKEEARGKQNEDDGSEVNPTPSGGGTEKVTKNEVTFTSEHVFSRKDKKPLSLLPGSTLAPHHVGIEGFRNMFEFRRKILQEKKVINMTYKEAQKMSDEEKLNFRLEFFSKYTTGKSSKIRKLLDDKQFDLNFKTDGVWMSLQFGTKREGGGGGRRVKGGHKAEKIDMDSENKPKKPGKHDVVIGIDPGKNDMATAAVMPTRLGGKMEVVQLSTRQHIHESKRYDHQGKSRRELQGYDTGSFEKEKDEKEKEGEKEGGENKKAKKKEGRGKNKNEKKEEGEKEGGEKNKKAKKKEKKEAKLFKMMQKNPGSRSYTHEGVLEYTKYL</sequence>
<dbReference type="InterPro" id="IPR011992">
    <property type="entry name" value="EF-hand-dom_pair"/>
</dbReference>
<feature type="domain" description="EF-hand" evidence="2">
    <location>
        <begin position="58"/>
        <end position="93"/>
    </location>
</feature>
<evidence type="ECO:0000313" key="4">
    <source>
        <dbReference type="Proteomes" id="UP001165065"/>
    </source>
</evidence>
<dbReference type="Gene3D" id="1.10.238.10">
    <property type="entry name" value="EF-hand"/>
    <property type="match status" value="1"/>
</dbReference>
<feature type="compositionally biased region" description="Basic and acidic residues" evidence="1">
    <location>
        <begin position="290"/>
        <end position="305"/>
    </location>
</feature>
<feature type="region of interest" description="Disordered" evidence="1">
    <location>
        <begin position="338"/>
        <end position="449"/>
    </location>
</feature>
<feature type="non-terminal residue" evidence="3">
    <location>
        <position position="449"/>
    </location>
</feature>
<feature type="compositionally biased region" description="Basic and acidic residues" evidence="1">
    <location>
        <begin position="392"/>
        <end position="411"/>
    </location>
</feature>
<dbReference type="Proteomes" id="UP001165065">
    <property type="component" value="Unassembled WGS sequence"/>
</dbReference>
<dbReference type="InterPro" id="IPR002048">
    <property type="entry name" value="EF_hand_dom"/>
</dbReference>
<proteinExistence type="predicted"/>
<protein>
    <recommendedName>
        <fullName evidence="2">EF-hand domain-containing protein</fullName>
    </recommendedName>
</protein>
<reference evidence="4" key="1">
    <citation type="journal article" date="2023" name="Commun. Biol.">
        <title>Genome analysis of Parmales, the sister group of diatoms, reveals the evolutionary specialization of diatoms from phago-mixotrophs to photoautotrophs.</title>
        <authorList>
            <person name="Ban H."/>
            <person name="Sato S."/>
            <person name="Yoshikawa S."/>
            <person name="Yamada K."/>
            <person name="Nakamura Y."/>
            <person name="Ichinomiya M."/>
            <person name="Sato N."/>
            <person name="Blanc-Mathieu R."/>
            <person name="Endo H."/>
            <person name="Kuwata A."/>
            <person name="Ogata H."/>
        </authorList>
    </citation>
    <scope>NUCLEOTIDE SEQUENCE [LARGE SCALE GENOMIC DNA]</scope>
</reference>